<evidence type="ECO:0000313" key="1">
    <source>
        <dbReference type="EMBL" id="OGM59385.1"/>
    </source>
</evidence>
<dbReference type="EMBL" id="MGHD01000020">
    <property type="protein sequence ID" value="OGM59385.1"/>
    <property type="molecule type" value="Genomic_DNA"/>
</dbReference>
<name>A0A1F8B7J3_9BACT</name>
<dbReference type="STRING" id="1802517.A2892_03470"/>
<protein>
    <submittedName>
        <fullName evidence="1">Uncharacterized protein</fullName>
    </submittedName>
</protein>
<sequence length="113" mass="12625">MSRATPCFSGSCLSKRKFGNYLRSQGINPNEWEKTMLPLLPVTKEVHFQIASPEEQQEVFSMRTDGFLGQAVSLVKTQGGIPIVCEIKASPIDMLSLRHLKVAERSVDFIKKA</sequence>
<accession>A0A1F8B7J3</accession>
<proteinExistence type="predicted"/>
<gene>
    <name evidence="1" type="ORF">A2892_03470</name>
</gene>
<evidence type="ECO:0000313" key="2">
    <source>
        <dbReference type="Proteomes" id="UP000176404"/>
    </source>
</evidence>
<reference evidence="1 2" key="1">
    <citation type="journal article" date="2016" name="Nat. Commun.">
        <title>Thousands of microbial genomes shed light on interconnected biogeochemical processes in an aquifer system.</title>
        <authorList>
            <person name="Anantharaman K."/>
            <person name="Brown C.T."/>
            <person name="Hug L.A."/>
            <person name="Sharon I."/>
            <person name="Castelle C.J."/>
            <person name="Probst A.J."/>
            <person name="Thomas B.C."/>
            <person name="Singh A."/>
            <person name="Wilkins M.J."/>
            <person name="Karaoz U."/>
            <person name="Brodie E.L."/>
            <person name="Williams K.H."/>
            <person name="Hubbard S.S."/>
            <person name="Banfield J.F."/>
        </authorList>
    </citation>
    <scope>NUCLEOTIDE SEQUENCE [LARGE SCALE GENOMIC DNA]</scope>
</reference>
<organism evidence="1 2">
    <name type="scientific">Candidatus Woesebacteria bacterium RIFCSPLOWO2_01_FULL_39_10b</name>
    <dbReference type="NCBI Taxonomy" id="1802517"/>
    <lineage>
        <taxon>Bacteria</taxon>
        <taxon>Candidatus Woeseibacteriota</taxon>
    </lineage>
</organism>
<dbReference type="Proteomes" id="UP000176404">
    <property type="component" value="Unassembled WGS sequence"/>
</dbReference>
<dbReference type="AlphaFoldDB" id="A0A1F8B7J3"/>
<comment type="caution">
    <text evidence="1">The sequence shown here is derived from an EMBL/GenBank/DDBJ whole genome shotgun (WGS) entry which is preliminary data.</text>
</comment>